<evidence type="ECO:0000256" key="2">
    <source>
        <dbReference type="ARBA" id="ARBA00022694"/>
    </source>
</evidence>
<dbReference type="STRING" id="694573.A0A194VE72"/>
<evidence type="ECO:0000313" key="4">
    <source>
        <dbReference type="EMBL" id="KUI62295.1"/>
    </source>
</evidence>
<dbReference type="PANTHER" id="PTHR28518:SF1">
    <property type="entry name" value="TRNA-SPLICING ENDONUCLEASE SUBUNIT SEN15"/>
    <property type="match status" value="1"/>
</dbReference>
<dbReference type="GO" id="GO:0000213">
    <property type="term" value="F:tRNA-intron lyase activity"/>
    <property type="evidence" value="ECO:0007669"/>
    <property type="project" value="TreeGrafter"/>
</dbReference>
<accession>A0A194VE72</accession>
<dbReference type="AlphaFoldDB" id="A0A194VE72"/>
<keyword evidence="4" id="KW-0255">Endonuclease</keyword>
<dbReference type="Proteomes" id="UP000078576">
    <property type="component" value="Unassembled WGS sequence"/>
</dbReference>
<dbReference type="PANTHER" id="PTHR28518">
    <property type="entry name" value="TRNA-SPLICING ENDONUCLEASE SUBUNIT SEN15"/>
    <property type="match status" value="1"/>
</dbReference>
<protein>
    <submittedName>
        <fullName evidence="4">tRNA-splicing endonuclease subunit tsp-1</fullName>
    </submittedName>
</protein>
<dbReference type="InterPro" id="IPR036167">
    <property type="entry name" value="tRNA_intron_Endo_cat-like_sf"/>
</dbReference>
<organism evidence="4 5">
    <name type="scientific">Cytospora mali</name>
    <name type="common">Apple Valsa canker fungus</name>
    <name type="synonym">Valsa mali</name>
    <dbReference type="NCBI Taxonomy" id="578113"/>
    <lineage>
        <taxon>Eukaryota</taxon>
        <taxon>Fungi</taxon>
        <taxon>Dikarya</taxon>
        <taxon>Ascomycota</taxon>
        <taxon>Pezizomycotina</taxon>
        <taxon>Sordariomycetes</taxon>
        <taxon>Sordariomycetidae</taxon>
        <taxon>Diaporthales</taxon>
        <taxon>Cytosporaceae</taxon>
        <taxon>Cytospora</taxon>
    </lineage>
</organism>
<dbReference type="EMBL" id="KN714806">
    <property type="protein sequence ID" value="KUI62295.1"/>
    <property type="molecule type" value="Genomic_DNA"/>
</dbReference>
<dbReference type="SUPFAM" id="SSF53032">
    <property type="entry name" value="tRNA-intron endonuclease catalytic domain-like"/>
    <property type="match status" value="1"/>
</dbReference>
<feature type="domain" description="tRNA-splicing endonuclease subunit Sen15" evidence="3">
    <location>
        <begin position="14"/>
        <end position="158"/>
    </location>
</feature>
<evidence type="ECO:0000259" key="3">
    <source>
        <dbReference type="Pfam" id="PF09631"/>
    </source>
</evidence>
<keyword evidence="2" id="KW-0819">tRNA processing</keyword>
<evidence type="ECO:0000313" key="5">
    <source>
        <dbReference type="Proteomes" id="UP000078576"/>
    </source>
</evidence>
<keyword evidence="4" id="KW-0540">Nuclease</keyword>
<dbReference type="FunFam" id="3.40.1350.10:FF:000012">
    <property type="entry name" value="Probable tRNA-splicing endonuclease subunit sen-15"/>
    <property type="match status" value="1"/>
</dbReference>
<dbReference type="Gene3D" id="3.40.1350.10">
    <property type="match status" value="1"/>
</dbReference>
<proteinExistence type="inferred from homology"/>
<dbReference type="GO" id="GO:0003676">
    <property type="term" value="F:nucleic acid binding"/>
    <property type="evidence" value="ECO:0007669"/>
    <property type="project" value="InterPro"/>
</dbReference>
<dbReference type="InterPro" id="IPR011856">
    <property type="entry name" value="tRNA_endonuc-like_dom_sf"/>
</dbReference>
<sequence length="158" mass="18064">MVFPPHTEGLTKVVLDNLENQQDWKYITTHTDPSHPRPLISGLPPRRMYIHPDEQVDIIKAEKALGTSISQAQEPEYEWVLPVHLSEKLTLNNFAAVFDSIEAVPPGGKARENEDDGAEWKKWRGSKRVKRVLLATIHDDSTVVYYMMHDGIVKPRQN</sequence>
<dbReference type="GO" id="GO:0000379">
    <property type="term" value="P:tRNA-type intron splice site recognition and cleavage"/>
    <property type="evidence" value="ECO:0007669"/>
    <property type="project" value="InterPro"/>
</dbReference>
<dbReference type="GO" id="GO:0000214">
    <property type="term" value="C:tRNA-intron endonuclease complex"/>
    <property type="evidence" value="ECO:0007669"/>
    <property type="project" value="InterPro"/>
</dbReference>
<keyword evidence="4" id="KW-0378">Hydrolase</keyword>
<comment type="similarity">
    <text evidence="1">Belongs to the SEN15 family.</text>
</comment>
<evidence type="ECO:0000256" key="1">
    <source>
        <dbReference type="ARBA" id="ARBA00006091"/>
    </source>
</evidence>
<dbReference type="Pfam" id="PF09631">
    <property type="entry name" value="Sen15"/>
    <property type="match status" value="1"/>
</dbReference>
<name>A0A194VE72_CYTMA</name>
<dbReference type="OrthoDB" id="10002170at2759"/>
<gene>
    <name evidence="4" type="ORF">VP1G_09419</name>
</gene>
<dbReference type="InterPro" id="IPR018593">
    <property type="entry name" value="tRNA-endonuc_su_Sen15"/>
</dbReference>
<keyword evidence="5" id="KW-1185">Reference proteome</keyword>
<dbReference type="InterPro" id="IPR042777">
    <property type="entry name" value="Sen15_fungi"/>
</dbReference>
<reference evidence="5" key="1">
    <citation type="submission" date="2014-12" db="EMBL/GenBank/DDBJ databases">
        <title>Genome Sequence of Valsa Canker Pathogens Uncovers a Specific Adaption of Colonization on Woody Bark.</title>
        <authorList>
            <person name="Yin Z."/>
            <person name="Liu H."/>
            <person name="Gao X."/>
            <person name="Li Z."/>
            <person name="Song N."/>
            <person name="Ke X."/>
            <person name="Dai Q."/>
            <person name="Wu Y."/>
            <person name="Sun Y."/>
            <person name="Xu J.-R."/>
            <person name="Kang Z.K."/>
            <person name="Wang L."/>
            <person name="Huang L."/>
        </authorList>
    </citation>
    <scope>NUCLEOTIDE SEQUENCE [LARGE SCALE GENOMIC DNA]</scope>
    <source>
        <strain evidence="5">SXYL134</strain>
    </source>
</reference>